<evidence type="ECO:0000256" key="1">
    <source>
        <dbReference type="SAM" id="MobiDB-lite"/>
    </source>
</evidence>
<name>A0A2P8I8G9_SACCR</name>
<feature type="region of interest" description="Disordered" evidence="1">
    <location>
        <begin position="1"/>
        <end position="30"/>
    </location>
</feature>
<organism evidence="2 3">
    <name type="scientific">Saccharothrix carnea</name>
    <dbReference type="NCBI Taxonomy" id="1280637"/>
    <lineage>
        <taxon>Bacteria</taxon>
        <taxon>Bacillati</taxon>
        <taxon>Actinomycetota</taxon>
        <taxon>Actinomycetes</taxon>
        <taxon>Pseudonocardiales</taxon>
        <taxon>Pseudonocardiaceae</taxon>
        <taxon>Saccharothrix</taxon>
    </lineage>
</organism>
<protein>
    <recommendedName>
        <fullName evidence="4">Excreted virulence factor EspC (Type VII ESX diderm)</fullName>
    </recommendedName>
</protein>
<accession>A0A2P8I8G9</accession>
<dbReference type="AlphaFoldDB" id="A0A2P8I8G9"/>
<proteinExistence type="predicted"/>
<dbReference type="RefSeq" id="WP_146173892.1">
    <property type="nucleotide sequence ID" value="NZ_PYAX01000006.1"/>
</dbReference>
<evidence type="ECO:0008006" key="4">
    <source>
        <dbReference type="Google" id="ProtNLM"/>
    </source>
</evidence>
<evidence type="ECO:0000313" key="3">
    <source>
        <dbReference type="Proteomes" id="UP000241118"/>
    </source>
</evidence>
<reference evidence="2 3" key="1">
    <citation type="submission" date="2018-03" db="EMBL/GenBank/DDBJ databases">
        <title>Genomic Encyclopedia of Type Strains, Phase III (KMG-III): the genomes of soil and plant-associated and newly described type strains.</title>
        <authorList>
            <person name="Whitman W."/>
        </authorList>
    </citation>
    <scope>NUCLEOTIDE SEQUENCE [LARGE SCALE GENOMIC DNA]</scope>
    <source>
        <strain evidence="2 3">CGMCC 4.7097</strain>
    </source>
</reference>
<keyword evidence="3" id="KW-1185">Reference proteome</keyword>
<sequence>MAGYGTSTEAMRKASKGISDAAKETADGLKDVGQTQTIARDFGEAHQQHFANYKTGIDNFGKGIANMTSVLGGFAGKIASGASTYGDVESTNAADLGSQY</sequence>
<comment type="caution">
    <text evidence="2">The sequence shown here is derived from an EMBL/GenBank/DDBJ whole genome shotgun (WGS) entry which is preliminary data.</text>
</comment>
<evidence type="ECO:0000313" key="2">
    <source>
        <dbReference type="EMBL" id="PSL54740.1"/>
    </source>
</evidence>
<dbReference type="OrthoDB" id="3634994at2"/>
<dbReference type="EMBL" id="PYAX01000006">
    <property type="protein sequence ID" value="PSL54740.1"/>
    <property type="molecule type" value="Genomic_DNA"/>
</dbReference>
<dbReference type="Proteomes" id="UP000241118">
    <property type="component" value="Unassembled WGS sequence"/>
</dbReference>
<feature type="compositionally biased region" description="Basic and acidic residues" evidence="1">
    <location>
        <begin position="21"/>
        <end position="30"/>
    </location>
</feature>
<gene>
    <name evidence="2" type="ORF">B0I31_106256</name>
</gene>